<keyword evidence="2" id="KW-1185">Reference proteome</keyword>
<evidence type="ECO:0000313" key="1">
    <source>
        <dbReference type="EMBL" id="KAK8891785.1"/>
    </source>
</evidence>
<evidence type="ECO:0008006" key="3">
    <source>
        <dbReference type="Google" id="ProtNLM"/>
    </source>
</evidence>
<accession>A0ABR2KP66</accession>
<name>A0ABR2KP66_9EUKA</name>
<reference evidence="1 2" key="1">
    <citation type="submission" date="2024-04" db="EMBL/GenBank/DDBJ databases">
        <title>Tritrichomonas musculus Genome.</title>
        <authorList>
            <person name="Alves-Ferreira E."/>
            <person name="Grigg M."/>
            <person name="Lorenzi H."/>
            <person name="Galac M."/>
        </authorList>
    </citation>
    <scope>NUCLEOTIDE SEQUENCE [LARGE SCALE GENOMIC DNA]</scope>
    <source>
        <strain evidence="1 2">EAF2021</strain>
    </source>
</reference>
<dbReference type="Proteomes" id="UP001470230">
    <property type="component" value="Unassembled WGS sequence"/>
</dbReference>
<sequence length="120" mass="14461">MNAEDLETPSEGEIQVESNQKKEYSIDLKNMKKIRNKRLKMNCKTYKRLLLEEQNHLLKEEKILQNRLQKYFDLESELKQLLSNISFNVDDNKELNQKTHSKEEQYKITEFIVKLQNLDD</sequence>
<comment type="caution">
    <text evidence="1">The sequence shown here is derived from an EMBL/GenBank/DDBJ whole genome shotgun (WGS) entry which is preliminary data.</text>
</comment>
<evidence type="ECO:0000313" key="2">
    <source>
        <dbReference type="Proteomes" id="UP001470230"/>
    </source>
</evidence>
<proteinExistence type="predicted"/>
<organism evidence="1 2">
    <name type="scientific">Tritrichomonas musculus</name>
    <dbReference type="NCBI Taxonomy" id="1915356"/>
    <lineage>
        <taxon>Eukaryota</taxon>
        <taxon>Metamonada</taxon>
        <taxon>Parabasalia</taxon>
        <taxon>Tritrichomonadida</taxon>
        <taxon>Tritrichomonadidae</taxon>
        <taxon>Tritrichomonas</taxon>
    </lineage>
</organism>
<gene>
    <name evidence="1" type="ORF">M9Y10_029005</name>
</gene>
<protein>
    <recommendedName>
        <fullName evidence="3">BZIP domain-containing protein</fullName>
    </recommendedName>
</protein>
<dbReference type="EMBL" id="JAPFFF010000004">
    <property type="protein sequence ID" value="KAK8891785.1"/>
    <property type="molecule type" value="Genomic_DNA"/>
</dbReference>